<proteinExistence type="predicted"/>
<evidence type="ECO:0000313" key="2">
    <source>
        <dbReference type="EMBL" id="GAA5022634.1"/>
    </source>
</evidence>
<dbReference type="Gene3D" id="3.40.50.720">
    <property type="entry name" value="NAD(P)-binding Rossmann-like Domain"/>
    <property type="match status" value="1"/>
</dbReference>
<dbReference type="SUPFAM" id="SSF51735">
    <property type="entry name" value="NAD(P)-binding Rossmann-fold domains"/>
    <property type="match status" value="1"/>
</dbReference>
<dbReference type="InterPro" id="IPR036291">
    <property type="entry name" value="NAD(P)-bd_dom_sf"/>
</dbReference>
<protein>
    <submittedName>
        <fullName evidence="2">NmrA/HSCARG family protein</fullName>
    </submittedName>
</protein>
<evidence type="ECO:0000259" key="1">
    <source>
        <dbReference type="Pfam" id="PF05368"/>
    </source>
</evidence>
<keyword evidence="3" id="KW-1185">Reference proteome</keyword>
<gene>
    <name evidence="2" type="ORF">GCM10023258_13130</name>
</gene>
<name>A0ABP9J8M5_9MICO</name>
<evidence type="ECO:0000313" key="3">
    <source>
        <dbReference type="Proteomes" id="UP001500427"/>
    </source>
</evidence>
<feature type="domain" description="NmrA-like" evidence="1">
    <location>
        <begin position="2"/>
        <end position="247"/>
    </location>
</feature>
<dbReference type="PANTHER" id="PTHR43162">
    <property type="match status" value="1"/>
</dbReference>
<dbReference type="Proteomes" id="UP001500427">
    <property type="component" value="Unassembled WGS sequence"/>
</dbReference>
<dbReference type="Gene3D" id="3.90.25.10">
    <property type="entry name" value="UDP-galactose 4-epimerase, domain 1"/>
    <property type="match status" value="1"/>
</dbReference>
<dbReference type="InterPro" id="IPR051604">
    <property type="entry name" value="Ergot_Alk_Oxidoreductase"/>
</dbReference>
<reference evidence="3" key="1">
    <citation type="journal article" date="2019" name="Int. J. Syst. Evol. Microbiol.">
        <title>The Global Catalogue of Microorganisms (GCM) 10K type strain sequencing project: providing services to taxonomists for standard genome sequencing and annotation.</title>
        <authorList>
            <consortium name="The Broad Institute Genomics Platform"/>
            <consortium name="The Broad Institute Genome Sequencing Center for Infectious Disease"/>
            <person name="Wu L."/>
            <person name="Ma J."/>
        </authorList>
    </citation>
    <scope>NUCLEOTIDE SEQUENCE [LARGE SCALE GENOMIC DNA]</scope>
    <source>
        <strain evidence="3">JCM 17687</strain>
    </source>
</reference>
<dbReference type="PANTHER" id="PTHR43162:SF1">
    <property type="entry name" value="PRESTALK A DIFFERENTIATION PROTEIN A"/>
    <property type="match status" value="1"/>
</dbReference>
<organism evidence="2 3">
    <name type="scientific">Terrabacter aeriphilus</name>
    <dbReference type="NCBI Taxonomy" id="515662"/>
    <lineage>
        <taxon>Bacteria</taxon>
        <taxon>Bacillati</taxon>
        <taxon>Actinomycetota</taxon>
        <taxon>Actinomycetes</taxon>
        <taxon>Micrococcales</taxon>
        <taxon>Intrasporangiaceae</taxon>
        <taxon>Terrabacter</taxon>
    </lineage>
</organism>
<accession>A0ABP9J8M5</accession>
<dbReference type="EMBL" id="BAABIW010000009">
    <property type="protein sequence ID" value="GAA5022634.1"/>
    <property type="molecule type" value="Genomic_DNA"/>
</dbReference>
<dbReference type="InterPro" id="IPR008030">
    <property type="entry name" value="NmrA-like"/>
</dbReference>
<comment type="caution">
    <text evidence="2">The sequence shown here is derived from an EMBL/GenBank/DDBJ whole genome shotgun (WGS) entry which is preliminary data.</text>
</comment>
<dbReference type="Pfam" id="PF05368">
    <property type="entry name" value="NmrA"/>
    <property type="match status" value="1"/>
</dbReference>
<sequence length="274" mass="28405">MLVVGAAGKTGRAMTAALSRRGVDVRAALRSPARAETAYAAGASSISVVDLESGLGLDEAVDGVDAVYHLAPNVHPDEVGIAERVASAAARAGVTRFAFHSVLHPDDTSMPHHVRKGRAETVVRELLPHATVLRPAAYHQNLVGAALSGRIAVPHSLDTPFTNVDLHDVAEVAAAVLTTPGHEGRAYDLAGPEQLTVREQAAVAAHVLGHPVVAEQLVPEAWAEGPGAALGEQSRADLLAMFTAYDRGGLVGDPAALTALLGRRPTTWAGVLTR</sequence>